<proteinExistence type="predicted"/>
<dbReference type="InterPro" id="IPR006954">
    <property type="entry name" value="Mlt-10-like"/>
</dbReference>
<feature type="chain" id="PRO_5043568205" evidence="2">
    <location>
        <begin position="16"/>
        <end position="635"/>
    </location>
</feature>
<accession>A0A8R1Y8R9</accession>
<evidence type="ECO:0000256" key="1">
    <source>
        <dbReference type="SAM" id="MobiDB-lite"/>
    </source>
</evidence>
<feature type="region of interest" description="Disordered" evidence="1">
    <location>
        <begin position="134"/>
        <end position="178"/>
    </location>
</feature>
<dbReference type="OrthoDB" id="5917548at2759"/>
<keyword evidence="4" id="KW-1185">Reference proteome</keyword>
<dbReference type="AlphaFoldDB" id="A0A2A6C9X8"/>
<organism evidence="3 4">
    <name type="scientific">Pristionchus pacificus</name>
    <name type="common">Parasitic nematode worm</name>
    <dbReference type="NCBI Taxonomy" id="54126"/>
    <lineage>
        <taxon>Eukaryota</taxon>
        <taxon>Metazoa</taxon>
        <taxon>Ecdysozoa</taxon>
        <taxon>Nematoda</taxon>
        <taxon>Chromadorea</taxon>
        <taxon>Rhabditida</taxon>
        <taxon>Rhabditina</taxon>
        <taxon>Diplogasteromorpha</taxon>
        <taxon>Diplogasteroidea</taxon>
        <taxon>Neodiplogasteridae</taxon>
        <taxon>Pristionchus</taxon>
    </lineage>
</organism>
<protein>
    <submittedName>
        <fullName evidence="3">Uncharacterized protein</fullName>
    </submittedName>
</protein>
<sequence>MRLWLLLTAVTAVVAKMPLLEKLEATEKMKMSPKEYKQVVKMHHNWYTQAVHGLLIAYAKKMYKTHSDDPHVRKAIVACLDGVTEENALKQTADCLTHLFDGTLISQMGDKMHGERYSFVEKLNETRISAESKDIAITKSSTDSTPSTPSTTTSTTTQPSTTSTSTLPSFVLAKKKHRKRYGKGPIRIKFRQLRKGRKHFDEEKRRVKRALSAFMGAKSDPPKRKLRDIHIEAKTENGYRRRMLDSVLGPDHPIKLPDMSDLTITKELRNILPNEYKSLVDMLQGIPGIDDKGRDRFLSPRFMPLFPSGDSRDNNSILSPEIMPMYRLPSLLETTGLLERERNSLLSLILESSGAMDVVDTAMDAIMKTKDMGLGEDVNRANKMIGNTFTEIKGILSPQQHAEMEEREFTHATSAQLKKLYGSQGKYNESTFPFDLVEYDKWSDEEKEQSLRNTIRILADRGEDDHPTSHRARYKRALGYPDIVFPNGYTIKFFSHTTLSPFYFSPSFSTLSVLGPVILSPSLFCPSFLTGLLFSPPVIAPQLANPLFLSPYVLGPDVMSAAMFNVYVLSPYFMSPNVINPYIASPLILSPFVMCPDVLSPTILSGAVLSPSVLSPQVFTKNAMSISALSPSFLS</sequence>
<keyword evidence="2" id="KW-0732">Signal</keyword>
<dbReference type="PANTHER" id="PTHR21523:SF46">
    <property type="entry name" value="MLT-TEN (MLT-10) RELATED"/>
    <property type="match status" value="1"/>
</dbReference>
<dbReference type="Proteomes" id="UP000005239">
    <property type="component" value="Unassembled WGS sequence"/>
</dbReference>
<name>A0A2A6C9X8_PRIPA</name>
<feature type="compositionally biased region" description="Low complexity" evidence="1">
    <location>
        <begin position="138"/>
        <end position="169"/>
    </location>
</feature>
<dbReference type="PANTHER" id="PTHR21523">
    <property type="match status" value="1"/>
</dbReference>
<evidence type="ECO:0000313" key="3">
    <source>
        <dbReference type="EnsemblMetazoa" id="PPA01830.1"/>
    </source>
</evidence>
<feature type="signal peptide" evidence="2">
    <location>
        <begin position="1"/>
        <end position="15"/>
    </location>
</feature>
<dbReference type="Pfam" id="PF04870">
    <property type="entry name" value="Moulting_cycle"/>
    <property type="match status" value="1"/>
</dbReference>
<gene>
    <name evidence="3" type="primary">WBGene00091384</name>
</gene>
<accession>A0A2A6C9X8</accession>
<reference evidence="3" key="2">
    <citation type="submission" date="2022-06" db="UniProtKB">
        <authorList>
            <consortium name="EnsemblMetazoa"/>
        </authorList>
    </citation>
    <scope>IDENTIFICATION</scope>
    <source>
        <strain evidence="3">PS312</strain>
    </source>
</reference>
<reference evidence="4" key="1">
    <citation type="journal article" date="2008" name="Nat. Genet.">
        <title>The Pristionchus pacificus genome provides a unique perspective on nematode lifestyle and parasitism.</title>
        <authorList>
            <person name="Dieterich C."/>
            <person name="Clifton S.W."/>
            <person name="Schuster L.N."/>
            <person name="Chinwalla A."/>
            <person name="Delehaunty K."/>
            <person name="Dinkelacker I."/>
            <person name="Fulton L."/>
            <person name="Fulton R."/>
            <person name="Godfrey J."/>
            <person name="Minx P."/>
            <person name="Mitreva M."/>
            <person name="Roeseler W."/>
            <person name="Tian H."/>
            <person name="Witte H."/>
            <person name="Yang S.P."/>
            <person name="Wilson R.K."/>
            <person name="Sommer R.J."/>
        </authorList>
    </citation>
    <scope>NUCLEOTIDE SEQUENCE [LARGE SCALE GENOMIC DNA]</scope>
    <source>
        <strain evidence="4">PS312</strain>
    </source>
</reference>
<dbReference type="EnsemblMetazoa" id="PPA01830.1">
    <property type="protein sequence ID" value="PPA01830.1"/>
    <property type="gene ID" value="WBGene00091384"/>
</dbReference>
<evidence type="ECO:0000256" key="2">
    <source>
        <dbReference type="SAM" id="SignalP"/>
    </source>
</evidence>
<evidence type="ECO:0000313" key="4">
    <source>
        <dbReference type="Proteomes" id="UP000005239"/>
    </source>
</evidence>